<evidence type="ECO:0000256" key="9">
    <source>
        <dbReference type="ARBA" id="ARBA00023002"/>
    </source>
</evidence>
<dbReference type="SUPFAM" id="SSF63380">
    <property type="entry name" value="Riboflavin synthase domain-like"/>
    <property type="match status" value="1"/>
</dbReference>
<dbReference type="Gene3D" id="2.40.30.10">
    <property type="entry name" value="Translation factors"/>
    <property type="match status" value="1"/>
</dbReference>
<dbReference type="InterPro" id="IPR013112">
    <property type="entry name" value="FAD-bd_8"/>
</dbReference>
<evidence type="ECO:0000256" key="5">
    <source>
        <dbReference type="ARBA" id="ARBA00022714"/>
    </source>
</evidence>
<dbReference type="PANTHER" id="PTHR47354:SF8">
    <property type="entry name" value="1,2-PHENYLACETYL-COA EPOXIDASE, SUBUNIT E"/>
    <property type="match status" value="1"/>
</dbReference>
<comment type="cofactor">
    <cofactor evidence="1">
        <name>FAD</name>
        <dbReference type="ChEBI" id="CHEBI:57692"/>
    </cofactor>
</comment>
<accession>A0ABT7Y4B5</accession>
<dbReference type="InterPro" id="IPR050415">
    <property type="entry name" value="MRET"/>
</dbReference>
<comment type="caution">
    <text evidence="15">The sequence shown here is derived from an EMBL/GenBank/DDBJ whole genome shotgun (WGS) entry which is preliminary data.</text>
</comment>
<evidence type="ECO:0000256" key="11">
    <source>
        <dbReference type="ARBA" id="ARBA00023014"/>
    </source>
</evidence>
<dbReference type="SUPFAM" id="SSF52343">
    <property type="entry name" value="Ferredoxin reductase-like, C-terminal NADP-linked domain"/>
    <property type="match status" value="1"/>
</dbReference>
<sequence length="443" mass="49604">MNKIAIAFGLSLAATILLWMSVDTLSPVPLTHMAYKHAFVQFTGVIAIVTMSLCMITSLRLSLINRLVGGLDKTYRLHKWFGVASFIFSLIHWLAGDIASKIVPLKEIGKRARHQHGESGHCIFDFFHQNRELAEVVGEYGFYALVAFVFIALARFIPYHIFRKAHHVIAIIFLSLVFHSVLLTKGQYWATPFGVIYGLIMLLGTIAAVMSLMGKIGHGNRASGRITHIVKHPDIDVVEATVVVDEHWQGHKPGQFAFLTSKRAEGAHPYTIASSWNAESRELTFIIKALGDWTSQLKDWFKIDMAVTVEGPYGQFTFSDSPKNQVWIGAGIGITPFIAKLKELEQTPSQAPISLFVCADHVPDELRQRLETRASKAGVTVHWYLDSEGKRLSAELISQSVGSLNDTSVWFCGPDKFGKILKKSLIEKGLSRLHFHQEMFKFR</sequence>
<name>A0ABT7Y4B5_9VIBR</name>
<dbReference type="PANTHER" id="PTHR47354">
    <property type="entry name" value="NADH OXIDOREDUCTASE HCR"/>
    <property type="match status" value="1"/>
</dbReference>
<evidence type="ECO:0000256" key="13">
    <source>
        <dbReference type="SAM" id="Phobius"/>
    </source>
</evidence>
<keyword evidence="9" id="KW-0560">Oxidoreductase</keyword>
<evidence type="ECO:0000313" key="16">
    <source>
        <dbReference type="Proteomes" id="UP001169719"/>
    </source>
</evidence>
<evidence type="ECO:0000313" key="15">
    <source>
        <dbReference type="EMBL" id="MDN2482889.1"/>
    </source>
</evidence>
<keyword evidence="10" id="KW-0408">Iron</keyword>
<keyword evidence="11" id="KW-0411">Iron-sulfur</keyword>
<evidence type="ECO:0000256" key="6">
    <source>
        <dbReference type="ARBA" id="ARBA00022723"/>
    </source>
</evidence>
<evidence type="ECO:0000256" key="10">
    <source>
        <dbReference type="ARBA" id="ARBA00023004"/>
    </source>
</evidence>
<organism evidence="15 16">
    <name type="scientific">Vibrio agarivorans</name>
    <dbReference type="NCBI Taxonomy" id="153622"/>
    <lineage>
        <taxon>Bacteria</taxon>
        <taxon>Pseudomonadati</taxon>
        <taxon>Pseudomonadota</taxon>
        <taxon>Gammaproteobacteria</taxon>
        <taxon>Vibrionales</taxon>
        <taxon>Vibrionaceae</taxon>
        <taxon>Vibrio</taxon>
    </lineage>
</organism>
<dbReference type="InterPro" id="IPR013130">
    <property type="entry name" value="Fe3_Rdtase_TM_dom"/>
</dbReference>
<gene>
    <name evidence="15" type="ORF">QWJ08_16225</name>
</gene>
<dbReference type="CDD" id="cd06198">
    <property type="entry name" value="FNR_like_3"/>
    <property type="match status" value="1"/>
</dbReference>
<reference evidence="15" key="1">
    <citation type="submission" date="2024-05" db="EMBL/GenBank/DDBJ databases">
        <title>Genome Sequences of Four Agar- Degrading Marine Bacteria.</title>
        <authorList>
            <person name="Phillips E.K."/>
            <person name="Shaffer J.C."/>
            <person name="Henson M.W."/>
            <person name="Temperton B."/>
            <person name="Thrash C.J."/>
            <person name="Martin M.O."/>
        </authorList>
    </citation>
    <scope>NUCLEOTIDE SEQUENCE</scope>
    <source>
        <strain evidence="15">EKP203</strain>
    </source>
</reference>
<feature type="transmembrane region" description="Helical" evidence="13">
    <location>
        <begin position="189"/>
        <end position="213"/>
    </location>
</feature>
<comment type="subcellular location">
    <subcellularLocation>
        <location evidence="2">Membrane</location>
        <topology evidence="2">Multi-pass membrane protein</topology>
    </subcellularLocation>
</comment>
<feature type="domain" description="FAD-binding FR-type" evidence="14">
    <location>
        <begin position="219"/>
        <end position="319"/>
    </location>
</feature>
<dbReference type="Gene3D" id="3.40.50.80">
    <property type="entry name" value="Nucleotide-binding domain of ferredoxin-NADP reductase (FNR) module"/>
    <property type="match status" value="1"/>
</dbReference>
<keyword evidence="16" id="KW-1185">Reference proteome</keyword>
<evidence type="ECO:0000259" key="14">
    <source>
        <dbReference type="PROSITE" id="PS51384"/>
    </source>
</evidence>
<keyword evidence="7" id="KW-0274">FAD</keyword>
<evidence type="ECO:0000256" key="2">
    <source>
        <dbReference type="ARBA" id="ARBA00004141"/>
    </source>
</evidence>
<dbReference type="Pfam" id="PF08022">
    <property type="entry name" value="FAD_binding_8"/>
    <property type="match status" value="1"/>
</dbReference>
<dbReference type="PROSITE" id="PS51384">
    <property type="entry name" value="FAD_FR"/>
    <property type="match status" value="1"/>
</dbReference>
<evidence type="ECO:0000256" key="3">
    <source>
        <dbReference type="ARBA" id="ARBA00022630"/>
    </source>
</evidence>
<keyword evidence="6" id="KW-0479">Metal-binding</keyword>
<dbReference type="InterPro" id="IPR017927">
    <property type="entry name" value="FAD-bd_FR_type"/>
</dbReference>
<feature type="transmembrane region" description="Helical" evidence="13">
    <location>
        <begin position="165"/>
        <end position="183"/>
    </location>
</feature>
<keyword evidence="4 13" id="KW-0812">Transmembrane</keyword>
<protein>
    <submittedName>
        <fullName evidence="15">Ferric reductase-like transmembrane domain-containing protein</fullName>
    </submittedName>
</protein>
<evidence type="ECO:0000256" key="7">
    <source>
        <dbReference type="ARBA" id="ARBA00022827"/>
    </source>
</evidence>
<keyword evidence="5" id="KW-0001">2Fe-2S</keyword>
<feature type="transmembrane region" description="Helical" evidence="13">
    <location>
        <begin position="37"/>
        <end position="56"/>
    </location>
</feature>
<keyword evidence="3" id="KW-0285">Flavoprotein</keyword>
<dbReference type="EMBL" id="JAUEOZ010000002">
    <property type="protein sequence ID" value="MDN2482889.1"/>
    <property type="molecule type" value="Genomic_DNA"/>
</dbReference>
<keyword evidence="12 13" id="KW-0472">Membrane</keyword>
<evidence type="ECO:0000256" key="8">
    <source>
        <dbReference type="ARBA" id="ARBA00022989"/>
    </source>
</evidence>
<keyword evidence="8 13" id="KW-1133">Transmembrane helix</keyword>
<dbReference type="InterPro" id="IPR017938">
    <property type="entry name" value="Riboflavin_synthase-like_b-brl"/>
</dbReference>
<dbReference type="InterPro" id="IPR039261">
    <property type="entry name" value="FNR_nucleotide-bd"/>
</dbReference>
<dbReference type="Proteomes" id="UP001169719">
    <property type="component" value="Unassembled WGS sequence"/>
</dbReference>
<dbReference type="RefSeq" id="WP_289962943.1">
    <property type="nucleotide sequence ID" value="NZ_JAUEOZ010000002.1"/>
</dbReference>
<evidence type="ECO:0000256" key="4">
    <source>
        <dbReference type="ARBA" id="ARBA00022692"/>
    </source>
</evidence>
<feature type="transmembrane region" description="Helical" evidence="13">
    <location>
        <begin position="77"/>
        <end position="95"/>
    </location>
</feature>
<evidence type="ECO:0000256" key="1">
    <source>
        <dbReference type="ARBA" id="ARBA00001974"/>
    </source>
</evidence>
<dbReference type="Pfam" id="PF01794">
    <property type="entry name" value="Ferric_reduct"/>
    <property type="match status" value="1"/>
</dbReference>
<proteinExistence type="predicted"/>
<feature type="transmembrane region" description="Helical" evidence="13">
    <location>
        <begin position="140"/>
        <end position="158"/>
    </location>
</feature>
<evidence type="ECO:0000256" key="12">
    <source>
        <dbReference type="ARBA" id="ARBA00023136"/>
    </source>
</evidence>